<keyword evidence="3 5" id="KW-0238">DNA-binding</keyword>
<proteinExistence type="predicted"/>
<evidence type="ECO:0000256" key="4">
    <source>
        <dbReference type="ARBA" id="ARBA00023163"/>
    </source>
</evidence>
<accession>A0A4R6K704</accession>
<dbReference type="GO" id="GO:0000976">
    <property type="term" value="F:transcription cis-regulatory region binding"/>
    <property type="evidence" value="ECO:0007669"/>
    <property type="project" value="TreeGrafter"/>
</dbReference>
<dbReference type="InterPro" id="IPR003012">
    <property type="entry name" value="Tet_transcr_reg_TetR"/>
</dbReference>
<keyword evidence="8" id="KW-1185">Reference proteome</keyword>
<dbReference type="PRINTS" id="PR00400">
    <property type="entry name" value="TETREPRESSOR"/>
</dbReference>
<organism evidence="7 8">
    <name type="scientific">Kribbella caucasensis</name>
    <dbReference type="NCBI Taxonomy" id="2512215"/>
    <lineage>
        <taxon>Bacteria</taxon>
        <taxon>Bacillati</taxon>
        <taxon>Actinomycetota</taxon>
        <taxon>Actinomycetes</taxon>
        <taxon>Propionibacteriales</taxon>
        <taxon>Kribbellaceae</taxon>
        <taxon>Kribbella</taxon>
    </lineage>
</organism>
<name>A0A4R6K704_9ACTN</name>
<dbReference type="PANTHER" id="PTHR30055">
    <property type="entry name" value="HTH-TYPE TRANSCRIPTIONAL REGULATOR RUTR"/>
    <property type="match status" value="1"/>
</dbReference>
<dbReference type="Gene3D" id="1.10.357.10">
    <property type="entry name" value="Tetracycline Repressor, domain 2"/>
    <property type="match status" value="1"/>
</dbReference>
<dbReference type="GO" id="GO:0046677">
    <property type="term" value="P:response to antibiotic"/>
    <property type="evidence" value="ECO:0007669"/>
    <property type="project" value="InterPro"/>
</dbReference>
<evidence type="ECO:0000256" key="1">
    <source>
        <dbReference type="ARBA" id="ARBA00022491"/>
    </source>
</evidence>
<reference evidence="7 8" key="1">
    <citation type="submission" date="2019-03" db="EMBL/GenBank/DDBJ databases">
        <title>Genomic Encyclopedia of Type Strains, Phase III (KMG-III): the genomes of soil and plant-associated and newly described type strains.</title>
        <authorList>
            <person name="Whitman W."/>
        </authorList>
    </citation>
    <scope>NUCLEOTIDE SEQUENCE [LARGE SCALE GENOMIC DNA]</scope>
    <source>
        <strain evidence="7 8">VKM Ac-2527</strain>
    </source>
</reference>
<sequence>MAGAKTRTPRNTLNPELIVRAALDLMETKGTDAFSLRGVAAELGVGPMALYTYFRNKDDLYDAVRNHLMALVPAVPEGESWPDQVRAVCRDLRRLLLEHPCLAQLLGSRPLSGHETARVAEGLLGVLRSAGFDKETAARTHTTLFTYVLGATSWEIQMATERRDPEAWRRLRTTMESLSSAEFPTVVELAPELARTTGGDEQFDYGLDLLLAGLESSNAVRTPASRSR</sequence>
<keyword evidence="2" id="KW-0805">Transcription regulation</keyword>
<dbReference type="SUPFAM" id="SSF48498">
    <property type="entry name" value="Tetracyclin repressor-like, C-terminal domain"/>
    <property type="match status" value="1"/>
</dbReference>
<dbReference type="GO" id="GO:0045892">
    <property type="term" value="P:negative regulation of DNA-templated transcription"/>
    <property type="evidence" value="ECO:0007669"/>
    <property type="project" value="InterPro"/>
</dbReference>
<dbReference type="InterPro" id="IPR009057">
    <property type="entry name" value="Homeodomain-like_sf"/>
</dbReference>
<dbReference type="Proteomes" id="UP000295388">
    <property type="component" value="Unassembled WGS sequence"/>
</dbReference>
<comment type="caution">
    <text evidence="7">The sequence shown here is derived from an EMBL/GenBank/DDBJ whole genome shotgun (WGS) entry which is preliminary data.</text>
</comment>
<evidence type="ECO:0000313" key="8">
    <source>
        <dbReference type="Proteomes" id="UP000295388"/>
    </source>
</evidence>
<evidence type="ECO:0000256" key="5">
    <source>
        <dbReference type="PROSITE-ProRule" id="PRU00335"/>
    </source>
</evidence>
<dbReference type="SUPFAM" id="SSF46689">
    <property type="entry name" value="Homeodomain-like"/>
    <property type="match status" value="1"/>
</dbReference>
<dbReference type="PROSITE" id="PS50977">
    <property type="entry name" value="HTH_TETR_2"/>
    <property type="match status" value="1"/>
</dbReference>
<dbReference type="RefSeq" id="WP_133802699.1">
    <property type="nucleotide sequence ID" value="NZ_SNWQ01000013.1"/>
</dbReference>
<evidence type="ECO:0000256" key="2">
    <source>
        <dbReference type="ARBA" id="ARBA00023015"/>
    </source>
</evidence>
<gene>
    <name evidence="7" type="ORF">EV643_113133</name>
</gene>
<dbReference type="PRINTS" id="PR00455">
    <property type="entry name" value="HTHTETR"/>
</dbReference>
<dbReference type="InterPro" id="IPR001647">
    <property type="entry name" value="HTH_TetR"/>
</dbReference>
<dbReference type="PANTHER" id="PTHR30055:SF151">
    <property type="entry name" value="TRANSCRIPTIONAL REGULATORY PROTEIN"/>
    <property type="match status" value="1"/>
</dbReference>
<dbReference type="InterPro" id="IPR036271">
    <property type="entry name" value="Tet_transcr_reg_TetR-rel_C_sf"/>
</dbReference>
<keyword evidence="4" id="KW-0804">Transcription</keyword>
<dbReference type="GO" id="GO:0003700">
    <property type="term" value="F:DNA-binding transcription factor activity"/>
    <property type="evidence" value="ECO:0007669"/>
    <property type="project" value="TreeGrafter"/>
</dbReference>
<evidence type="ECO:0000313" key="7">
    <source>
        <dbReference type="EMBL" id="TDO45360.1"/>
    </source>
</evidence>
<dbReference type="EMBL" id="SNWQ01000013">
    <property type="protein sequence ID" value="TDO45360.1"/>
    <property type="molecule type" value="Genomic_DNA"/>
</dbReference>
<dbReference type="InterPro" id="IPR050109">
    <property type="entry name" value="HTH-type_TetR-like_transc_reg"/>
</dbReference>
<dbReference type="AlphaFoldDB" id="A0A4R6K704"/>
<feature type="domain" description="HTH tetR-type" evidence="6">
    <location>
        <begin position="12"/>
        <end position="72"/>
    </location>
</feature>
<dbReference type="InterPro" id="IPR004111">
    <property type="entry name" value="Repressor_TetR_C"/>
</dbReference>
<feature type="DNA-binding region" description="H-T-H motif" evidence="5">
    <location>
        <begin position="35"/>
        <end position="54"/>
    </location>
</feature>
<evidence type="ECO:0000259" key="6">
    <source>
        <dbReference type="PROSITE" id="PS50977"/>
    </source>
</evidence>
<keyword evidence="1" id="KW-0678">Repressor</keyword>
<evidence type="ECO:0000256" key="3">
    <source>
        <dbReference type="ARBA" id="ARBA00023125"/>
    </source>
</evidence>
<dbReference type="Pfam" id="PF00440">
    <property type="entry name" value="TetR_N"/>
    <property type="match status" value="1"/>
</dbReference>
<protein>
    <submittedName>
        <fullName evidence="7">TetR family transcriptional regulator</fullName>
    </submittedName>
</protein>
<dbReference type="OrthoDB" id="3819648at2"/>
<dbReference type="Pfam" id="PF02909">
    <property type="entry name" value="TetR_C_1"/>
    <property type="match status" value="1"/>
</dbReference>